<evidence type="ECO:0000313" key="3">
    <source>
        <dbReference type="Proteomes" id="UP000822476"/>
    </source>
</evidence>
<protein>
    <submittedName>
        <fullName evidence="2">Uncharacterized protein</fullName>
    </submittedName>
</protein>
<keyword evidence="3" id="KW-1185">Reference proteome</keyword>
<dbReference type="OrthoDB" id="6261260at2759"/>
<comment type="caution">
    <text evidence="2">The sequence shown here is derived from an EMBL/GenBank/DDBJ whole genome shotgun (WGS) entry which is preliminary data.</text>
</comment>
<accession>A0A8S9YL61</accession>
<feature type="region of interest" description="Disordered" evidence="1">
    <location>
        <begin position="259"/>
        <end position="286"/>
    </location>
</feature>
<gene>
    <name evidence="2" type="ORF">EG68_10571</name>
</gene>
<sequence length="950" mass="108831">MDNDNAYDMTFEEIQKEIMENLQTLKMANPDDVNFRISQESKTILKPYVRPSPAELFKLTEEDKAGFENLRLRLGLHSDESKQCIPDNVSETEPPMVGLTAPRLLRHEKLDRPVQPKISQNNLSNTNRNRIYRQYYPSAKIFSIDQDKHWPELNDFLDNYHVSQDKLNTVFDFDETTKIRKKIRNGYSAIFHILDVDDSNENEHILLEYLRRMSEKFRENQPRSCPSGDGIKVTHLETVKTMEPKTVYWDLRTGLTTPNHSRSLAKQADAVTQSDSESSSDSGADQDHGLWLERFRAHRQPLDNNSEKSLIKTNNVLVKSPSVSTQNNRTPGKHDCELYGENGSKSKEVWSDTVLENHLEELRTAETFLARRRRFCEDFIRSVGIQHTSNLLLHEDSSFSATIPLLGDFFSDRTTENTVQLVFESPWTSWEQFTFDNDYYGLLPQTIKSAGQSWFVFFAFVSWLLSLVTKDEQKAAASSSEQAFCFNTVGFIQTSTRQNKSQPPSVNRPQIHALLKLPSSGMISCEQVKHHIRVEFKNQLSSWKPDETLIWNVNHVALPLFESEPDLSTLAINRTNAEDWKQQFPDGMPNIYMGEFGNSEQTMAMIWDLEQHRIPNKTNKPNVKNNFGSGWDELLDNDSATAVIEMPLDKLRTFDIQKMLFALLVNMYLKALDLVGIRLGWMLTWAGNQMTTDSSLSSHSRIPCVALAFRGYKAWQYSKQICDWMTSKTGLGDDEMLRCYGSRYQNFNLKHLVRWFGPRLPDVTGLSPVKIARIKHQASKLLTHSKNCWLVRTLKTDLMMLLDESLLSCSTGILKAAVDICGYQVVYLNRFTYKTPLDFCALTILVVDESKSHAEIKCNPLNNVVKPSSSKILLVLRRESAIEHAIHLCEQVKVAVQKCLDVTQEKRSNLVEQAVVQLLPFDNEVLKRLRPLVAKSVSSEPNPLHTIQST</sequence>
<reference evidence="2" key="1">
    <citation type="submission" date="2019-07" db="EMBL/GenBank/DDBJ databases">
        <title>Annotation for the trematode Paragonimus miyazaki's.</title>
        <authorList>
            <person name="Choi Y.-J."/>
        </authorList>
    </citation>
    <scope>NUCLEOTIDE SEQUENCE</scope>
    <source>
        <strain evidence="2">Japan</strain>
    </source>
</reference>
<dbReference type="AlphaFoldDB" id="A0A8S9YL61"/>
<dbReference type="Proteomes" id="UP000822476">
    <property type="component" value="Unassembled WGS sequence"/>
</dbReference>
<proteinExistence type="predicted"/>
<dbReference type="EMBL" id="JTDE01006622">
    <property type="protein sequence ID" value="KAF7242679.1"/>
    <property type="molecule type" value="Genomic_DNA"/>
</dbReference>
<name>A0A8S9YL61_9TREM</name>
<evidence type="ECO:0000313" key="2">
    <source>
        <dbReference type="EMBL" id="KAF7242679.1"/>
    </source>
</evidence>
<organism evidence="2 3">
    <name type="scientific">Paragonimus skrjabini miyazakii</name>
    <dbReference type="NCBI Taxonomy" id="59628"/>
    <lineage>
        <taxon>Eukaryota</taxon>
        <taxon>Metazoa</taxon>
        <taxon>Spiralia</taxon>
        <taxon>Lophotrochozoa</taxon>
        <taxon>Platyhelminthes</taxon>
        <taxon>Trematoda</taxon>
        <taxon>Digenea</taxon>
        <taxon>Plagiorchiida</taxon>
        <taxon>Troglotremata</taxon>
        <taxon>Troglotrematidae</taxon>
        <taxon>Paragonimus</taxon>
    </lineage>
</organism>
<evidence type="ECO:0000256" key="1">
    <source>
        <dbReference type="SAM" id="MobiDB-lite"/>
    </source>
</evidence>